<dbReference type="GO" id="GO:0009117">
    <property type="term" value="P:nucleotide metabolic process"/>
    <property type="evidence" value="ECO:0007669"/>
    <property type="project" value="InterPro"/>
</dbReference>
<dbReference type="eggNOG" id="ENOG502Z7TB">
    <property type="taxonomic scope" value="Bacteria"/>
</dbReference>
<dbReference type="InterPro" id="IPR010394">
    <property type="entry name" value="5-nucleotidase"/>
</dbReference>
<organism evidence="1 2">
    <name type="scientific">Porphyromonas cangingivalis</name>
    <dbReference type="NCBI Taxonomy" id="36874"/>
    <lineage>
        <taxon>Bacteria</taxon>
        <taxon>Pseudomonadati</taxon>
        <taxon>Bacteroidota</taxon>
        <taxon>Bacteroidia</taxon>
        <taxon>Bacteroidales</taxon>
        <taxon>Porphyromonadaceae</taxon>
        <taxon>Porphyromonas</taxon>
    </lineage>
</organism>
<proteinExistence type="predicted"/>
<evidence type="ECO:0000313" key="1">
    <source>
        <dbReference type="EMBL" id="KGN79771.1"/>
    </source>
</evidence>
<dbReference type="EMBL" id="JQJD01000047">
    <property type="protein sequence ID" value="KGN79771.1"/>
    <property type="molecule type" value="Genomic_DNA"/>
</dbReference>
<dbReference type="Proteomes" id="UP000030125">
    <property type="component" value="Unassembled WGS sequence"/>
</dbReference>
<reference evidence="1 2" key="1">
    <citation type="submission" date="2014-08" db="EMBL/GenBank/DDBJ databases">
        <title>Porphyromonas cangingivalis strain:COT-109_OH1386 Genome sequencing.</title>
        <authorList>
            <person name="Wallis C."/>
            <person name="Deusch O."/>
            <person name="O'Flynn C."/>
            <person name="Davis I."/>
            <person name="Jospin G."/>
            <person name="Darling A.E."/>
            <person name="Coil D.A."/>
            <person name="Alexiev A."/>
            <person name="Horsfall A."/>
            <person name="Kirkwood N."/>
            <person name="Harris S."/>
            <person name="Eisen J.A."/>
        </authorList>
    </citation>
    <scope>NUCLEOTIDE SEQUENCE [LARGE SCALE GENOMIC DNA]</scope>
    <source>
        <strain evidence="2">COT-109 OH1386</strain>
    </source>
</reference>
<comment type="caution">
    <text evidence="1">The sequence shown here is derived from an EMBL/GenBank/DDBJ whole genome shotgun (WGS) entry which is preliminary data.</text>
</comment>
<dbReference type="PANTHER" id="PTHR31367:SF5">
    <property type="entry name" value="CYTOSOLIC 5'-NUCLEOTIDASE 1A"/>
    <property type="match status" value="1"/>
</dbReference>
<dbReference type="GO" id="GO:0005737">
    <property type="term" value="C:cytoplasm"/>
    <property type="evidence" value="ECO:0007669"/>
    <property type="project" value="InterPro"/>
</dbReference>
<dbReference type="GO" id="GO:0008253">
    <property type="term" value="F:5'-nucleotidase activity"/>
    <property type="evidence" value="ECO:0007669"/>
    <property type="project" value="InterPro"/>
</dbReference>
<dbReference type="PANTHER" id="PTHR31367">
    <property type="entry name" value="CYTOSOLIC 5'-NUCLEOTIDASE 1 FAMILY MEMBER"/>
    <property type="match status" value="1"/>
</dbReference>
<dbReference type="GO" id="GO:0000287">
    <property type="term" value="F:magnesium ion binding"/>
    <property type="evidence" value="ECO:0007669"/>
    <property type="project" value="InterPro"/>
</dbReference>
<dbReference type="GO" id="GO:0000166">
    <property type="term" value="F:nucleotide binding"/>
    <property type="evidence" value="ECO:0007669"/>
    <property type="project" value="InterPro"/>
</dbReference>
<gene>
    <name evidence="1" type="ORF">HQ35_07145</name>
</gene>
<sequence>MPYPIEEKLVIAVSSSALFNMLDSDAIFTTHGEEEYRKYQTKHIDTPFEKGVAFPFVQRLLSLNDSFPELLPVEVVLFSKNSPETGLRAFRSIEHYGLDISRACFSSGKSNYQYLPAFNSALFLSANRGDVEEAIRMGCAAGVVLAKEIIDEEDDNELRIAFDFDGVIADDSAEKVYKSDGISSYMDHEKSFANLPLALGPIGILLKRISVFQKLERDKYEGDNTYRRILKTSIVTARNAPAHERVVTTLRELDVEVDEVFFLGGIEKSRILNVLKPHIFFDDQRVHLDALGHIPAVHIPFGIANGDS</sequence>
<dbReference type="RefSeq" id="WP_036846732.1">
    <property type="nucleotide sequence ID" value="NZ_JQJD01000047.1"/>
</dbReference>
<accession>A0A099WT28</accession>
<keyword evidence="2" id="KW-1185">Reference proteome</keyword>
<dbReference type="STRING" id="36874.HQ34_05695"/>
<evidence type="ECO:0000313" key="2">
    <source>
        <dbReference type="Proteomes" id="UP000030125"/>
    </source>
</evidence>
<dbReference type="AlphaFoldDB" id="A0A099WT28"/>
<dbReference type="OrthoDB" id="9778569at2"/>
<dbReference type="Pfam" id="PF06189">
    <property type="entry name" value="5-nucleotidase"/>
    <property type="match status" value="1"/>
</dbReference>
<name>A0A099WT28_PORCN</name>
<protein>
    <submittedName>
        <fullName evidence="1">5'-nucleotidase</fullName>
    </submittedName>
</protein>